<evidence type="ECO:0000256" key="2">
    <source>
        <dbReference type="ARBA" id="ARBA00007238"/>
    </source>
</evidence>
<sequence>MHMPSVTPGVRTCPLWLCFNLCCEEWSRRAHAIGARAHIWARGCPGHARTAGGRAAAPRTATMPRFTIHVRGEWLTVPCRDVSCTIRWLGAEALRRYTKNKPDNGGIRSVKDTRFVARRCQGRGLLDPDDTIEDVLEDNDFVELVIDGDTMSPDVPPLQGRLSHLTIAYREPDSYLLLDGNSLTSADLVSLGKGLHKIKLSPDAENKVVQSRELLDTIVKDNKVVYGITTGFGKFARTVIPVSKLNELQENLIRSHSAGVGSPLSPERTRMLLALRINVLAKGHSGISLETLHKMIEAFNASCLSYVPEKGTVGASGDLAPLSHLALGLMGEGKMWSPMSGWADAKYVLEAHGLKPISLKPKEGLALINGTQMITSLGAEAVERAQAVARQADIIAALTLEVLKGTTKAFDSDIHKLRPHPGQKEVALRFRSLLDSDHHPSEIAESHRFCDRVQDAYTLRCCPQVHGVVNDTIDFVKNIINTEINSATDNPMVFAERGETISGGNFHGEYPAKALDYLSIAVHELASISERRIERLCNPSLSELPAFLVNDGGLNSGFMIAHCTAAALVSENKVLCHPSSVDSLSTSAATEDHVSMGGWAARKALRVVEHVEQVLSIELLAACQGIEFLRPLRTTTPLEKAYDLVRTVVKPWIKDRFMAADIEAVHQLLLDQKVWSVAQPYIEKYRMEHIPESRPSSPTAFSLESPASPRKRVRLE</sequence>
<keyword evidence="5" id="KW-0597">Phosphoprotein</keyword>
<evidence type="ECO:0000256" key="3">
    <source>
        <dbReference type="ARBA" id="ARBA00012994"/>
    </source>
</evidence>
<dbReference type="InterPro" id="IPR024083">
    <property type="entry name" value="Fumarase/histidase_N"/>
</dbReference>
<accession>A0A8C9WM92</accession>
<dbReference type="GO" id="GO:0019557">
    <property type="term" value="P:L-histidine catabolic process to glutamate and formate"/>
    <property type="evidence" value="ECO:0007669"/>
    <property type="project" value="UniProtKB-UniPathway"/>
</dbReference>
<evidence type="ECO:0000259" key="12">
    <source>
        <dbReference type="Pfam" id="PF12053"/>
    </source>
</evidence>
<keyword evidence="7 9" id="KW-0456">Lyase</keyword>
<reference evidence="13" key="2">
    <citation type="submission" date="2025-08" db="UniProtKB">
        <authorList>
            <consortium name="Ensembl"/>
        </authorList>
    </citation>
    <scope>IDENTIFICATION</scope>
</reference>
<dbReference type="EC" id="4.3.1.3" evidence="3 10"/>
<dbReference type="Pfam" id="PF12053">
    <property type="entry name" value="Par3_HAL_N_term"/>
    <property type="match status" value="1"/>
</dbReference>
<evidence type="ECO:0000313" key="13">
    <source>
        <dbReference type="Ensembl" id="ENSSFOP00015075839.1"/>
    </source>
</evidence>
<reference evidence="13 14" key="1">
    <citation type="submission" date="2019-04" db="EMBL/GenBank/DDBJ databases">
        <authorList>
            <consortium name="Wellcome Sanger Institute Data Sharing"/>
        </authorList>
    </citation>
    <scope>NUCLEOTIDE SEQUENCE [LARGE SCALE GENOMIC DNA]</scope>
</reference>
<dbReference type="PANTHER" id="PTHR10362">
    <property type="entry name" value="HISTIDINE AMMONIA-LYASE"/>
    <property type="match status" value="1"/>
</dbReference>
<dbReference type="GO" id="GO:0060218">
    <property type="term" value="P:hematopoietic stem cell differentiation"/>
    <property type="evidence" value="ECO:0007669"/>
    <property type="project" value="Ensembl"/>
</dbReference>
<gene>
    <name evidence="13" type="primary">HAL</name>
    <name evidence="13" type="synonym">hal</name>
</gene>
<dbReference type="GO" id="GO:0005737">
    <property type="term" value="C:cytoplasm"/>
    <property type="evidence" value="ECO:0007669"/>
    <property type="project" value="InterPro"/>
</dbReference>
<dbReference type="InterPro" id="IPR021922">
    <property type="entry name" value="Par3/HAL_N"/>
</dbReference>
<dbReference type="InterPro" id="IPR005921">
    <property type="entry name" value="HutH"/>
</dbReference>
<dbReference type="NCBIfam" id="TIGR01225">
    <property type="entry name" value="hutH"/>
    <property type="match status" value="1"/>
</dbReference>
<evidence type="ECO:0000256" key="5">
    <source>
        <dbReference type="ARBA" id="ARBA00022553"/>
    </source>
</evidence>
<dbReference type="Ensembl" id="ENSSFOT00015083419.1">
    <property type="protein sequence ID" value="ENSSFOP00015075839.1"/>
    <property type="gene ID" value="ENSSFOG00015023933.2"/>
</dbReference>
<evidence type="ECO:0000256" key="8">
    <source>
        <dbReference type="ARBA" id="ARBA00049269"/>
    </source>
</evidence>
<comment type="pathway">
    <text evidence="1 10">Amino-acid degradation; L-histidine degradation into L-glutamate; N-formimidoyl-L-glutamate from L-histidine: step 1/3.</text>
</comment>
<evidence type="ECO:0000256" key="9">
    <source>
        <dbReference type="RuleBase" id="RU003954"/>
    </source>
</evidence>
<dbReference type="FunFam" id="3.10.20.90:FF:000111">
    <property type="entry name" value="Histidine ammonia-lyase"/>
    <property type="match status" value="1"/>
</dbReference>
<dbReference type="OrthoDB" id="10051290at2759"/>
<reference evidence="13" key="3">
    <citation type="submission" date="2025-09" db="UniProtKB">
        <authorList>
            <consortium name="Ensembl"/>
        </authorList>
    </citation>
    <scope>IDENTIFICATION</scope>
</reference>
<dbReference type="Gene3D" id="1.10.275.10">
    <property type="entry name" value="Fumarase/aspartase (N-terminal domain)"/>
    <property type="match status" value="1"/>
</dbReference>
<feature type="domain" description="Par3/HAL N-terminal" evidence="12">
    <location>
        <begin position="75"/>
        <end position="142"/>
    </location>
</feature>
<dbReference type="GO" id="GO:0004397">
    <property type="term" value="F:histidine ammonia-lyase activity"/>
    <property type="evidence" value="ECO:0007669"/>
    <property type="project" value="UniProtKB-EC"/>
</dbReference>
<dbReference type="Gene3D" id="1.20.200.10">
    <property type="entry name" value="Fumarase/aspartase (Central domain)"/>
    <property type="match status" value="1"/>
</dbReference>
<feature type="region of interest" description="Disordered" evidence="11">
    <location>
        <begin position="691"/>
        <end position="716"/>
    </location>
</feature>
<dbReference type="SUPFAM" id="SSF48557">
    <property type="entry name" value="L-aspartase-like"/>
    <property type="match status" value="1"/>
</dbReference>
<name>A0A8C9WM92_SCLFO</name>
<dbReference type="GO" id="GO:0019556">
    <property type="term" value="P:L-histidine catabolic process to glutamate and formamide"/>
    <property type="evidence" value="ECO:0007669"/>
    <property type="project" value="UniProtKB-UniPathway"/>
</dbReference>
<evidence type="ECO:0000256" key="4">
    <source>
        <dbReference type="ARBA" id="ARBA00017271"/>
    </source>
</evidence>
<dbReference type="InterPro" id="IPR022313">
    <property type="entry name" value="Phe/His_NH3-lyase_AS"/>
</dbReference>
<keyword evidence="14" id="KW-1185">Reference proteome</keyword>
<keyword evidence="6 10" id="KW-0369">Histidine metabolism</keyword>
<dbReference type="FunFam" id="1.10.275.10:FF:000007">
    <property type="entry name" value="Histidine ammonia-lyase"/>
    <property type="match status" value="1"/>
</dbReference>
<organism evidence="13 14">
    <name type="scientific">Scleropages formosus</name>
    <name type="common">Asian bonytongue</name>
    <name type="synonym">Osteoglossum formosum</name>
    <dbReference type="NCBI Taxonomy" id="113540"/>
    <lineage>
        <taxon>Eukaryota</taxon>
        <taxon>Metazoa</taxon>
        <taxon>Chordata</taxon>
        <taxon>Craniata</taxon>
        <taxon>Vertebrata</taxon>
        <taxon>Euteleostomi</taxon>
        <taxon>Actinopterygii</taxon>
        <taxon>Neopterygii</taxon>
        <taxon>Teleostei</taxon>
        <taxon>Osteoglossocephala</taxon>
        <taxon>Osteoglossomorpha</taxon>
        <taxon>Osteoglossiformes</taxon>
        <taxon>Osteoglossidae</taxon>
        <taxon>Scleropages</taxon>
    </lineage>
</organism>
<evidence type="ECO:0000256" key="11">
    <source>
        <dbReference type="SAM" id="MobiDB-lite"/>
    </source>
</evidence>
<dbReference type="InterPro" id="IPR001106">
    <property type="entry name" value="Aromatic_Lyase"/>
</dbReference>
<proteinExistence type="inferred from homology"/>
<dbReference type="InterPro" id="IPR008948">
    <property type="entry name" value="L-Aspartase-like"/>
</dbReference>
<protein>
    <recommendedName>
        <fullName evidence="4 10">Histidine ammonia-lyase</fullName>
        <ecNumber evidence="3 10">4.3.1.3</ecNumber>
    </recommendedName>
</protein>
<comment type="similarity">
    <text evidence="2 9">Belongs to the PAL/histidase family.</text>
</comment>
<dbReference type="PROSITE" id="PS00488">
    <property type="entry name" value="PAL_HISTIDASE"/>
    <property type="match status" value="1"/>
</dbReference>
<dbReference type="AlphaFoldDB" id="A0A8C9WM92"/>
<dbReference type="CDD" id="cd00332">
    <property type="entry name" value="PAL-HAL"/>
    <property type="match status" value="1"/>
</dbReference>
<dbReference type="Pfam" id="PF00221">
    <property type="entry name" value="Lyase_aromatic"/>
    <property type="match status" value="1"/>
</dbReference>
<dbReference type="UniPathway" id="UPA00379">
    <property type="reaction ID" value="UER00549"/>
</dbReference>
<evidence type="ECO:0000256" key="6">
    <source>
        <dbReference type="ARBA" id="ARBA00022808"/>
    </source>
</evidence>
<evidence type="ECO:0000256" key="7">
    <source>
        <dbReference type="ARBA" id="ARBA00023239"/>
    </source>
</evidence>
<dbReference type="FunFam" id="1.20.200.10:FF:000003">
    <property type="entry name" value="Histidine ammonia-lyase"/>
    <property type="match status" value="1"/>
</dbReference>
<comment type="catalytic activity">
    <reaction evidence="8 10">
        <text>L-histidine = trans-urocanate + NH4(+)</text>
        <dbReference type="Rhea" id="RHEA:21232"/>
        <dbReference type="ChEBI" id="CHEBI:17771"/>
        <dbReference type="ChEBI" id="CHEBI:28938"/>
        <dbReference type="ChEBI" id="CHEBI:57595"/>
        <dbReference type="EC" id="4.3.1.3"/>
    </reaction>
</comment>
<dbReference type="Gene3D" id="3.10.20.90">
    <property type="entry name" value="Phosphatidylinositol 3-kinase Catalytic Subunit, Chain A, domain 1"/>
    <property type="match status" value="1"/>
</dbReference>
<evidence type="ECO:0000256" key="10">
    <source>
        <dbReference type="RuleBase" id="RU004479"/>
    </source>
</evidence>
<dbReference type="NCBIfam" id="NF006871">
    <property type="entry name" value="PRK09367.1"/>
    <property type="match status" value="1"/>
</dbReference>
<evidence type="ECO:0000313" key="14">
    <source>
        <dbReference type="Proteomes" id="UP000694397"/>
    </source>
</evidence>
<evidence type="ECO:0000256" key="1">
    <source>
        <dbReference type="ARBA" id="ARBA00005113"/>
    </source>
</evidence>
<dbReference type="GeneTree" id="ENSGT00390000009047"/>
<dbReference type="Proteomes" id="UP000694397">
    <property type="component" value="Chromosome 5"/>
</dbReference>